<dbReference type="Proteomes" id="UP000236743">
    <property type="component" value="Unassembled WGS sequence"/>
</dbReference>
<dbReference type="PANTHER" id="PTHR44086">
    <property type="entry name" value="THIOSULFATE SULFURTRANSFERASE RDL2, MITOCHONDRIAL-RELATED"/>
    <property type="match status" value="1"/>
</dbReference>
<gene>
    <name evidence="2" type="ORF">SAMN04488115_103591</name>
</gene>
<dbReference type="Gene3D" id="3.40.250.10">
    <property type="entry name" value="Rhodanese-like domain"/>
    <property type="match status" value="1"/>
</dbReference>
<dbReference type="GO" id="GO:0004792">
    <property type="term" value="F:thiosulfate-cyanide sulfurtransferase activity"/>
    <property type="evidence" value="ECO:0007669"/>
    <property type="project" value="TreeGrafter"/>
</dbReference>
<evidence type="ECO:0000313" key="3">
    <source>
        <dbReference type="Proteomes" id="UP000236743"/>
    </source>
</evidence>
<evidence type="ECO:0000259" key="1">
    <source>
        <dbReference type="PROSITE" id="PS50206"/>
    </source>
</evidence>
<keyword evidence="2" id="KW-0808">Transferase</keyword>
<feature type="domain" description="Rhodanese" evidence="1">
    <location>
        <begin position="33"/>
        <end position="130"/>
    </location>
</feature>
<dbReference type="AlphaFoldDB" id="A0A1H5Y9R8"/>
<sequence>MPQTITRGYKALLAEAEARVETLSIDEAKALHGRDDVVFVDLRDPREVEREGRMPGAFHCPRGMLEFWIDPESPYAKPVFAQDKRFVFFCAGGWRSALAAQAAQEMGLKPVAHIAGGFGAWKKGGAPFEAAEAKDAGGKA</sequence>
<dbReference type="InterPro" id="IPR036873">
    <property type="entry name" value="Rhodanese-like_dom_sf"/>
</dbReference>
<proteinExistence type="predicted"/>
<dbReference type="SMART" id="SM00450">
    <property type="entry name" value="RHOD"/>
    <property type="match status" value="1"/>
</dbReference>
<evidence type="ECO:0000313" key="2">
    <source>
        <dbReference type="EMBL" id="SEG20515.1"/>
    </source>
</evidence>
<dbReference type="EMBL" id="FNUY01000003">
    <property type="protein sequence ID" value="SEG20515.1"/>
    <property type="molecule type" value="Genomic_DNA"/>
</dbReference>
<dbReference type="Pfam" id="PF00581">
    <property type="entry name" value="Rhodanese"/>
    <property type="match status" value="1"/>
</dbReference>
<organism evidence="2 3">
    <name type="scientific">Bosea lathyri</name>
    <dbReference type="NCBI Taxonomy" id="1036778"/>
    <lineage>
        <taxon>Bacteria</taxon>
        <taxon>Pseudomonadati</taxon>
        <taxon>Pseudomonadota</taxon>
        <taxon>Alphaproteobacteria</taxon>
        <taxon>Hyphomicrobiales</taxon>
        <taxon>Boseaceae</taxon>
        <taxon>Bosea</taxon>
    </lineage>
</organism>
<accession>A0A1H5Y9R8</accession>
<dbReference type="OrthoDB" id="9807812at2"/>
<dbReference type="RefSeq" id="WP_103872381.1">
    <property type="nucleotide sequence ID" value="NZ_FNUY01000003.1"/>
</dbReference>
<dbReference type="PANTHER" id="PTHR44086:SF13">
    <property type="entry name" value="THIOSULFATE SULFURTRANSFERASE PSPE"/>
    <property type="match status" value="1"/>
</dbReference>
<dbReference type="CDD" id="cd01447">
    <property type="entry name" value="Polysulfide_ST"/>
    <property type="match status" value="1"/>
</dbReference>
<protein>
    <submittedName>
        <fullName evidence="2">Rhodanese-related sulfurtransferase</fullName>
    </submittedName>
</protein>
<dbReference type="SUPFAM" id="SSF52821">
    <property type="entry name" value="Rhodanese/Cell cycle control phosphatase"/>
    <property type="match status" value="1"/>
</dbReference>
<keyword evidence="3" id="KW-1185">Reference proteome</keyword>
<dbReference type="PROSITE" id="PS50206">
    <property type="entry name" value="RHODANESE_3"/>
    <property type="match status" value="1"/>
</dbReference>
<name>A0A1H5Y9R8_9HYPH</name>
<reference evidence="2 3" key="1">
    <citation type="submission" date="2016-10" db="EMBL/GenBank/DDBJ databases">
        <authorList>
            <person name="de Groot N.N."/>
        </authorList>
    </citation>
    <scope>NUCLEOTIDE SEQUENCE [LARGE SCALE GENOMIC DNA]</scope>
    <source>
        <strain evidence="2 3">DSM 26656</strain>
    </source>
</reference>
<dbReference type="InterPro" id="IPR001763">
    <property type="entry name" value="Rhodanese-like_dom"/>
</dbReference>